<dbReference type="InterPro" id="IPR003961">
    <property type="entry name" value="FN3_dom"/>
</dbReference>
<dbReference type="EMBL" id="JANIIK010000035">
    <property type="protein sequence ID" value="KAJ3613744.1"/>
    <property type="molecule type" value="Genomic_DNA"/>
</dbReference>
<dbReference type="SMART" id="SM00060">
    <property type="entry name" value="FN3"/>
    <property type="match status" value="1"/>
</dbReference>
<feature type="domain" description="Fibronectin type-III" evidence="3">
    <location>
        <begin position="102"/>
        <end position="200"/>
    </location>
</feature>
<evidence type="ECO:0000256" key="2">
    <source>
        <dbReference type="SAM" id="SignalP"/>
    </source>
</evidence>
<dbReference type="Pfam" id="PF00041">
    <property type="entry name" value="fn3"/>
    <property type="match status" value="1"/>
</dbReference>
<sequence length="203" mass="22675">MTGQVVLLLRALHVCGLILSVCGSPALHLPRQQGPANPVPVVGAHRSVHADALHRHLQVWVCQLDHLKLYTDYVLNVTSVSAQGNSTRLTSFMVEDIVKPDSPVELRVSPGGPRKLVVEWSPPPTWSNLDVFPLKYRLRYRWSNRPRNHTVQLGPYESTRVALGGLVPGRAYLFQVCAMELLDLGQCSEWSPPVEMVLPSRRH</sequence>
<dbReference type="OrthoDB" id="6381660at2759"/>
<accession>A0A9Q0EV09</accession>
<dbReference type="InterPro" id="IPR013783">
    <property type="entry name" value="Ig-like_fold"/>
</dbReference>
<evidence type="ECO:0000313" key="5">
    <source>
        <dbReference type="Proteomes" id="UP001148018"/>
    </source>
</evidence>
<dbReference type="Proteomes" id="UP001148018">
    <property type="component" value="Unassembled WGS sequence"/>
</dbReference>
<comment type="similarity">
    <text evidence="1">Belongs to the type I cytokine receptor family. Type 3 subfamily.</text>
</comment>
<dbReference type="Gene3D" id="2.60.40.10">
    <property type="entry name" value="Immunoglobulins"/>
    <property type="match status" value="1"/>
</dbReference>
<keyword evidence="5" id="KW-1185">Reference proteome</keyword>
<evidence type="ECO:0000313" key="4">
    <source>
        <dbReference type="EMBL" id="KAJ3613744.1"/>
    </source>
</evidence>
<evidence type="ECO:0000259" key="3">
    <source>
        <dbReference type="PROSITE" id="PS50853"/>
    </source>
</evidence>
<reference evidence="4" key="1">
    <citation type="submission" date="2022-07" db="EMBL/GenBank/DDBJ databases">
        <title>Chromosome-level genome of Muraenolepis orangiensis.</title>
        <authorList>
            <person name="Kim J."/>
        </authorList>
    </citation>
    <scope>NUCLEOTIDE SEQUENCE</scope>
    <source>
        <strain evidence="4">KU_S4_2022</strain>
        <tissue evidence="4">Muscle</tissue>
    </source>
</reference>
<feature type="signal peptide" evidence="2">
    <location>
        <begin position="1"/>
        <end position="23"/>
    </location>
</feature>
<dbReference type="InterPro" id="IPR053073">
    <property type="entry name" value="IL11/IL27_subunit_beta"/>
</dbReference>
<proteinExistence type="inferred from homology"/>
<comment type="caution">
    <text evidence="4">The sequence shown here is derived from an EMBL/GenBank/DDBJ whole genome shotgun (WGS) entry which is preliminary data.</text>
</comment>
<keyword evidence="2" id="KW-0732">Signal</keyword>
<dbReference type="AlphaFoldDB" id="A0A9Q0EV09"/>
<gene>
    <name evidence="4" type="ORF">NHX12_019990</name>
</gene>
<dbReference type="CDD" id="cd00063">
    <property type="entry name" value="FN3"/>
    <property type="match status" value="1"/>
</dbReference>
<dbReference type="InterPro" id="IPR036116">
    <property type="entry name" value="FN3_sf"/>
</dbReference>
<dbReference type="SUPFAM" id="SSF49265">
    <property type="entry name" value="Fibronectin type III"/>
    <property type="match status" value="1"/>
</dbReference>
<organism evidence="4 5">
    <name type="scientific">Muraenolepis orangiensis</name>
    <name type="common">Patagonian moray cod</name>
    <dbReference type="NCBI Taxonomy" id="630683"/>
    <lineage>
        <taxon>Eukaryota</taxon>
        <taxon>Metazoa</taxon>
        <taxon>Chordata</taxon>
        <taxon>Craniata</taxon>
        <taxon>Vertebrata</taxon>
        <taxon>Euteleostomi</taxon>
        <taxon>Actinopterygii</taxon>
        <taxon>Neopterygii</taxon>
        <taxon>Teleostei</taxon>
        <taxon>Neoteleostei</taxon>
        <taxon>Acanthomorphata</taxon>
        <taxon>Zeiogadaria</taxon>
        <taxon>Gadariae</taxon>
        <taxon>Gadiformes</taxon>
        <taxon>Muraenolepidoidei</taxon>
        <taxon>Muraenolepididae</taxon>
        <taxon>Muraenolepis</taxon>
    </lineage>
</organism>
<evidence type="ECO:0000256" key="1">
    <source>
        <dbReference type="ARBA" id="ARBA00010890"/>
    </source>
</evidence>
<dbReference type="PANTHER" id="PTHR48483">
    <property type="entry name" value="INTERLEUKIN-27 SUBUNIT BETA"/>
    <property type="match status" value="1"/>
</dbReference>
<dbReference type="PANTHER" id="PTHR48483:SF2">
    <property type="entry name" value="INTERLEUKIN-27 SUBUNIT BETA"/>
    <property type="match status" value="1"/>
</dbReference>
<feature type="chain" id="PRO_5040426327" description="Fibronectin type-III domain-containing protein" evidence="2">
    <location>
        <begin position="24"/>
        <end position="203"/>
    </location>
</feature>
<protein>
    <recommendedName>
        <fullName evidence="3">Fibronectin type-III domain-containing protein</fullName>
    </recommendedName>
</protein>
<name>A0A9Q0EV09_9TELE</name>
<dbReference type="PROSITE" id="PS50853">
    <property type="entry name" value="FN3"/>
    <property type="match status" value="1"/>
</dbReference>